<evidence type="ECO:0000256" key="1">
    <source>
        <dbReference type="SAM" id="MobiDB-lite"/>
    </source>
</evidence>
<organism evidence="2 3">
    <name type="scientific">Latilactobacillus curvatus</name>
    <name type="common">Lactobacillus curvatus</name>
    <dbReference type="NCBI Taxonomy" id="28038"/>
    <lineage>
        <taxon>Bacteria</taxon>
        <taxon>Bacillati</taxon>
        <taxon>Bacillota</taxon>
        <taxon>Bacilli</taxon>
        <taxon>Lactobacillales</taxon>
        <taxon>Lactobacillaceae</taxon>
        <taxon>Latilactobacillus</taxon>
    </lineage>
</organism>
<evidence type="ECO:0000313" key="2">
    <source>
        <dbReference type="EMBL" id="AXN36890.1"/>
    </source>
</evidence>
<keyword evidence="2" id="KW-0614">Plasmid</keyword>
<name>A0A385AGT9_LATCU</name>
<proteinExistence type="predicted"/>
<protein>
    <submittedName>
        <fullName evidence="2">Uncharacterized protein</fullName>
    </submittedName>
</protein>
<dbReference type="EMBL" id="CP031005">
    <property type="protein sequence ID" value="AXN36890.1"/>
    <property type="molecule type" value="Genomic_DNA"/>
</dbReference>
<geneLocation type="plasmid" evidence="2 3">
    <name>p-1.1928_2</name>
</geneLocation>
<dbReference type="RefSeq" id="WP_116843844.1">
    <property type="nucleotide sequence ID" value="NZ_CP031005.1"/>
</dbReference>
<evidence type="ECO:0000313" key="3">
    <source>
        <dbReference type="Proteomes" id="UP000257607"/>
    </source>
</evidence>
<dbReference type="Proteomes" id="UP000257607">
    <property type="component" value="Plasmid p-1.1928_2"/>
</dbReference>
<accession>A0A385AGT9</accession>
<gene>
    <name evidence="2" type="ORF">DT351_11115</name>
</gene>
<sequence>MAIDPILTPKKGSTLNDKTVSFANGNSFGNSDFKTPDISTNNSVSAPAKKVVKRKKTQPQRLADTTVLKCRTLQPFMAELERADKASIDDVVNALAEFYINNGLPDRQQDVFQGMYEMNVKRL</sequence>
<reference evidence="2 3" key="1">
    <citation type="submission" date="2018-07" db="EMBL/GenBank/DDBJ databases">
        <title>Lactobacillus curvatus genome sequence.</title>
        <authorList>
            <person name="Prechtl R."/>
        </authorList>
    </citation>
    <scope>NUCLEOTIDE SEQUENCE [LARGE SCALE GENOMIC DNA]</scope>
    <source>
        <strain evidence="2 3">TMW 1.1928</strain>
        <plasmid evidence="2 3">p-1.1928_2</plasmid>
    </source>
</reference>
<feature type="compositionally biased region" description="Polar residues" evidence="1">
    <location>
        <begin position="25"/>
        <end position="45"/>
    </location>
</feature>
<feature type="region of interest" description="Disordered" evidence="1">
    <location>
        <begin position="25"/>
        <end position="58"/>
    </location>
</feature>
<dbReference type="AlphaFoldDB" id="A0A385AGT9"/>